<dbReference type="AlphaFoldDB" id="A0A6G1SJY6"/>
<evidence type="ECO:0000256" key="1">
    <source>
        <dbReference type="ARBA" id="ARBA00006781"/>
    </source>
</evidence>
<dbReference type="PANTHER" id="PTHR13261:SF0">
    <property type="entry name" value="BRCA2 AND CDKN1A-INTERACTING PROTEIN"/>
    <property type="match status" value="1"/>
</dbReference>
<reference evidence="3" key="1">
    <citation type="submission" date="2018-10" db="EMBL/GenBank/DDBJ databases">
        <title>Transcriptome assembly of Aceria tosichella (Wheat curl mite) Type 2.</title>
        <authorList>
            <person name="Scully E.D."/>
            <person name="Geib S.M."/>
            <person name="Palmer N.A."/>
            <person name="Gupta A.K."/>
            <person name="Sarath G."/>
            <person name="Tatineni S."/>
        </authorList>
    </citation>
    <scope>NUCLEOTIDE SEQUENCE</scope>
    <source>
        <strain evidence="3">LincolnNE</strain>
    </source>
</reference>
<dbReference type="InterPro" id="IPR025602">
    <property type="entry name" value="BCP1_family"/>
</dbReference>
<protein>
    <submittedName>
        <fullName evidence="3">Protein BCCIP</fullName>
    </submittedName>
</protein>
<comment type="similarity">
    <text evidence="1">Belongs to the BCP1 family.</text>
</comment>
<organism evidence="3">
    <name type="scientific">Aceria tosichella</name>
    <name type="common">wheat curl mite</name>
    <dbReference type="NCBI Taxonomy" id="561515"/>
    <lineage>
        <taxon>Eukaryota</taxon>
        <taxon>Metazoa</taxon>
        <taxon>Ecdysozoa</taxon>
        <taxon>Arthropoda</taxon>
        <taxon>Chelicerata</taxon>
        <taxon>Arachnida</taxon>
        <taxon>Acari</taxon>
        <taxon>Acariformes</taxon>
        <taxon>Trombidiformes</taxon>
        <taxon>Prostigmata</taxon>
        <taxon>Eupodina</taxon>
        <taxon>Eriophyoidea</taxon>
        <taxon>Eriophyidae</taxon>
        <taxon>Eriophyinae</taxon>
        <taxon>Aceriini</taxon>
        <taxon>Aceria</taxon>
    </lineage>
</organism>
<dbReference type="GO" id="GO:0005634">
    <property type="term" value="C:nucleus"/>
    <property type="evidence" value="ECO:0007669"/>
    <property type="project" value="TreeGrafter"/>
</dbReference>
<name>A0A6G1SJY6_9ACAR</name>
<gene>
    <name evidence="3" type="ORF">g.17394</name>
</gene>
<proteinExistence type="inferred from homology"/>
<evidence type="ECO:0000256" key="2">
    <source>
        <dbReference type="SAM" id="MobiDB-lite"/>
    </source>
</evidence>
<feature type="region of interest" description="Disordered" evidence="2">
    <location>
        <begin position="61"/>
        <end position="80"/>
    </location>
</feature>
<dbReference type="Pfam" id="PF13862">
    <property type="entry name" value="BCCIP"/>
    <property type="match status" value="1"/>
</dbReference>
<sequence>MADKLDEERVDINFESHPPIDDDLNGITTLLKQTLLQFVDCHSLANYLVKQKDLTQVIAQEASEEPEGEETSDDDDPDDDIYGLSSIIELPLNNCKGDEASYESRLQLLQFIRDKCPEFKKMLEDVEEDKLKVCMIVNERYINLPPQLALPTLKALTESIQSIGFTHFIFISKILHRARNIDTKLPSKKSKSKSSNAQNAEPLVFINPEEEIISEQADYYTDLDVSAHCDENATWSFSSDIKYIPHRRILIVDSKKWPNILKLLEKELS</sequence>
<evidence type="ECO:0000313" key="3">
    <source>
        <dbReference type="EMBL" id="MDE50220.1"/>
    </source>
</evidence>
<dbReference type="PANTHER" id="PTHR13261">
    <property type="entry name" value="BRCA2 AND CDKN1A INTERACTING PROTEIN"/>
    <property type="match status" value="1"/>
</dbReference>
<dbReference type="EMBL" id="GGYP01005449">
    <property type="protein sequence ID" value="MDE50220.1"/>
    <property type="molecule type" value="Transcribed_RNA"/>
</dbReference>
<accession>A0A6G1SJY6</accession>
<feature type="compositionally biased region" description="Acidic residues" evidence="2">
    <location>
        <begin position="62"/>
        <end position="80"/>
    </location>
</feature>